<dbReference type="PIRSF" id="PIRSF036893">
    <property type="entry name" value="Lipocalin_ApoD"/>
    <property type="match status" value="1"/>
</dbReference>
<dbReference type="InterPro" id="IPR022272">
    <property type="entry name" value="Lipocalin_CS"/>
</dbReference>
<dbReference type="PANTHER" id="PTHR10612:SF34">
    <property type="entry name" value="APOLIPOPROTEIN D"/>
    <property type="match status" value="1"/>
</dbReference>
<dbReference type="InterPro" id="IPR022271">
    <property type="entry name" value="Lipocalin_ApoD"/>
</dbReference>
<comment type="similarity">
    <text evidence="1 2">Belongs to the calycin superfamily. Lipocalin family.</text>
</comment>
<evidence type="ECO:0000256" key="2">
    <source>
        <dbReference type="PIRNR" id="PIRNR036893"/>
    </source>
</evidence>
<dbReference type="InterPro" id="IPR047202">
    <property type="entry name" value="Lipocalin_Blc-like_dom"/>
</dbReference>
<accession>A0ABV2LWL0</accession>
<gene>
    <name evidence="4" type="ORF">ABID46_002526</name>
</gene>
<dbReference type="SUPFAM" id="SSF50814">
    <property type="entry name" value="Lipocalins"/>
    <property type="match status" value="1"/>
</dbReference>
<organism evidence="4 5">
    <name type="scientific">Moheibacter stercoris</name>
    <dbReference type="NCBI Taxonomy" id="1628251"/>
    <lineage>
        <taxon>Bacteria</taxon>
        <taxon>Pseudomonadati</taxon>
        <taxon>Bacteroidota</taxon>
        <taxon>Flavobacteriia</taxon>
        <taxon>Flavobacteriales</taxon>
        <taxon>Weeksellaceae</taxon>
        <taxon>Moheibacter</taxon>
    </lineage>
</organism>
<evidence type="ECO:0000259" key="3">
    <source>
        <dbReference type="Pfam" id="PF08212"/>
    </source>
</evidence>
<keyword evidence="5" id="KW-1185">Reference proteome</keyword>
<comment type="caution">
    <text evidence="4">The sequence shown here is derived from an EMBL/GenBank/DDBJ whole genome shotgun (WGS) entry which is preliminary data.</text>
</comment>
<feature type="domain" description="Lipocalin/cytosolic fatty-acid binding" evidence="3">
    <location>
        <begin position="36"/>
        <end position="175"/>
    </location>
</feature>
<dbReference type="Gene3D" id="2.40.128.20">
    <property type="match status" value="1"/>
</dbReference>
<proteinExistence type="inferred from homology"/>
<name>A0ABV2LWL0_9FLAO</name>
<reference evidence="4 5" key="1">
    <citation type="submission" date="2024-06" db="EMBL/GenBank/DDBJ databases">
        <title>Genomic Encyclopedia of Type Strains, Phase IV (KMG-IV): sequencing the most valuable type-strain genomes for metagenomic binning, comparative biology and taxonomic classification.</title>
        <authorList>
            <person name="Goeker M."/>
        </authorList>
    </citation>
    <scope>NUCLEOTIDE SEQUENCE [LARGE SCALE GENOMIC DNA]</scope>
    <source>
        <strain evidence="4 5">DSM 29388</strain>
    </source>
</reference>
<sequence length="179" mass="20732">MKIGLPIALFAGAGLFYFLSAQKSSDYQKLAVTNFDSEKYLGKWYEIARFDFKHEKDLKNVTAEYSKRNDGKINVTNRGYNFVKNKWEEANGKAKFVKDETIGALKVSFFGPFYAEYNAVMIEDDYSSVLIFGESTDYMWILSREKSLSESVKKKYVDYAIQNGFPVENLVWTVQDEKY</sequence>
<dbReference type="InterPro" id="IPR012674">
    <property type="entry name" value="Calycin"/>
</dbReference>
<dbReference type="InterPro" id="IPR002446">
    <property type="entry name" value="Lipocalin_bac"/>
</dbReference>
<dbReference type="RefSeq" id="WP_354510625.1">
    <property type="nucleotide sequence ID" value="NZ_JBEPMO010000024.1"/>
</dbReference>
<dbReference type="EMBL" id="JBEPMO010000024">
    <property type="protein sequence ID" value="MET3732934.1"/>
    <property type="molecule type" value="Genomic_DNA"/>
</dbReference>
<dbReference type="Pfam" id="PF08212">
    <property type="entry name" value="Lipocalin_2"/>
    <property type="match status" value="1"/>
</dbReference>
<dbReference type="PRINTS" id="PR01171">
    <property type="entry name" value="BCTLIPOCALIN"/>
</dbReference>
<evidence type="ECO:0000313" key="4">
    <source>
        <dbReference type="EMBL" id="MET3732934.1"/>
    </source>
</evidence>
<dbReference type="Proteomes" id="UP001549146">
    <property type="component" value="Unassembled WGS sequence"/>
</dbReference>
<dbReference type="PANTHER" id="PTHR10612">
    <property type="entry name" value="APOLIPOPROTEIN D"/>
    <property type="match status" value="1"/>
</dbReference>
<evidence type="ECO:0000313" key="5">
    <source>
        <dbReference type="Proteomes" id="UP001549146"/>
    </source>
</evidence>
<dbReference type="InterPro" id="IPR000566">
    <property type="entry name" value="Lipocln_cytosolic_FA-bd_dom"/>
</dbReference>
<dbReference type="CDD" id="cd19438">
    <property type="entry name" value="lipocalin_Blc-like"/>
    <property type="match status" value="1"/>
</dbReference>
<protein>
    <submittedName>
        <fullName evidence="4">Apolipoprotein D and lipocalin family protein</fullName>
    </submittedName>
</protein>
<dbReference type="PROSITE" id="PS00213">
    <property type="entry name" value="LIPOCALIN"/>
    <property type="match status" value="1"/>
</dbReference>
<evidence type="ECO:0000256" key="1">
    <source>
        <dbReference type="ARBA" id="ARBA00006889"/>
    </source>
</evidence>